<evidence type="ECO:0000313" key="1">
    <source>
        <dbReference type="EMBL" id="QNP75089.1"/>
    </source>
</evidence>
<protein>
    <submittedName>
        <fullName evidence="1">Uncharacterized protein</fullName>
    </submittedName>
</protein>
<dbReference type="Proteomes" id="UP000516052">
    <property type="component" value="Chromosome"/>
</dbReference>
<name>A0A7H0IQM3_9ACTN</name>
<organism evidence="1 2">
    <name type="scientific">Streptomyces roseirectus</name>
    <dbReference type="NCBI Taxonomy" id="2768066"/>
    <lineage>
        <taxon>Bacteria</taxon>
        <taxon>Bacillati</taxon>
        <taxon>Actinomycetota</taxon>
        <taxon>Actinomycetes</taxon>
        <taxon>Kitasatosporales</taxon>
        <taxon>Streptomycetaceae</taxon>
        <taxon>Streptomyces</taxon>
    </lineage>
</organism>
<dbReference type="AlphaFoldDB" id="A0A7H0IQM3"/>
<dbReference type="EMBL" id="CP060828">
    <property type="protein sequence ID" value="QNP75089.1"/>
    <property type="molecule type" value="Genomic_DNA"/>
</dbReference>
<gene>
    <name evidence="1" type="ORF">IAG44_40580</name>
</gene>
<proteinExistence type="predicted"/>
<accession>A0A7H0IQM3</accession>
<dbReference type="RefSeq" id="WP_187752010.1">
    <property type="nucleotide sequence ID" value="NZ_CP060828.1"/>
</dbReference>
<reference evidence="1 2" key="1">
    <citation type="submission" date="2020-08" db="EMBL/GenBank/DDBJ databases">
        <title>A novel species.</title>
        <authorList>
            <person name="Gao J."/>
        </authorList>
    </citation>
    <scope>NUCLEOTIDE SEQUENCE [LARGE SCALE GENOMIC DNA]</scope>
    <source>
        <strain evidence="1 2">CRXT-G-22</strain>
    </source>
</reference>
<dbReference type="KEGG" id="sroi:IAG44_40580"/>
<evidence type="ECO:0000313" key="2">
    <source>
        <dbReference type="Proteomes" id="UP000516052"/>
    </source>
</evidence>
<sequence>MMAEAVGSGDAPAVVDWATLAAATDAKPKPRCAAGPWAGRARGLRCLAPAGGFGRRIRRMNRLAG</sequence>
<keyword evidence="2" id="KW-1185">Reference proteome</keyword>